<dbReference type="PRINTS" id="PR00178">
    <property type="entry name" value="FATTYACIDBP"/>
</dbReference>
<keyword evidence="6" id="KW-1185">Reference proteome</keyword>
<feature type="region of interest" description="Disordered" evidence="3">
    <location>
        <begin position="170"/>
        <end position="200"/>
    </location>
</feature>
<dbReference type="CDD" id="cd00742">
    <property type="entry name" value="FABP"/>
    <property type="match status" value="1"/>
</dbReference>
<dbReference type="Gene3D" id="2.40.128.20">
    <property type="match status" value="1"/>
</dbReference>
<evidence type="ECO:0000256" key="3">
    <source>
        <dbReference type="SAM" id="MobiDB-lite"/>
    </source>
</evidence>
<evidence type="ECO:0000313" key="7">
    <source>
        <dbReference type="WBParaSite" id="TTAC_0001003501-mRNA-1"/>
    </source>
</evidence>
<dbReference type="OrthoDB" id="354351at2759"/>
<evidence type="ECO:0000259" key="4">
    <source>
        <dbReference type="Pfam" id="PF00061"/>
    </source>
</evidence>
<proteinExistence type="inferred from homology"/>
<dbReference type="Proteomes" id="UP000274429">
    <property type="component" value="Unassembled WGS sequence"/>
</dbReference>
<dbReference type="InterPro" id="IPR031259">
    <property type="entry name" value="ILBP"/>
</dbReference>
<feature type="domain" description="Lipocalin/cytosolic fatty-acid binding" evidence="4">
    <location>
        <begin position="6"/>
        <end position="145"/>
    </location>
</feature>
<dbReference type="STRING" id="6205.A0A0R3X910"/>
<dbReference type="InterPro" id="IPR012674">
    <property type="entry name" value="Calycin"/>
</dbReference>
<evidence type="ECO:0000313" key="6">
    <source>
        <dbReference type="Proteomes" id="UP000274429"/>
    </source>
</evidence>
<accession>A0A0R3X910</accession>
<dbReference type="InterPro" id="IPR000566">
    <property type="entry name" value="Lipocln_cytosolic_FA-bd_dom"/>
</dbReference>
<keyword evidence="2" id="KW-0446">Lipid-binding</keyword>
<dbReference type="WBParaSite" id="TTAC_0001003501-mRNA-1">
    <property type="protein sequence ID" value="TTAC_0001003501-mRNA-1"/>
    <property type="gene ID" value="TTAC_0001003501"/>
</dbReference>
<evidence type="ECO:0000256" key="2">
    <source>
        <dbReference type="ARBA" id="ARBA00023121"/>
    </source>
</evidence>
<organism evidence="7">
    <name type="scientific">Hydatigena taeniaeformis</name>
    <name type="common">Feline tapeworm</name>
    <name type="synonym">Taenia taeniaeformis</name>
    <dbReference type="NCBI Taxonomy" id="6205"/>
    <lineage>
        <taxon>Eukaryota</taxon>
        <taxon>Metazoa</taxon>
        <taxon>Spiralia</taxon>
        <taxon>Lophotrochozoa</taxon>
        <taxon>Platyhelminthes</taxon>
        <taxon>Cestoda</taxon>
        <taxon>Eucestoda</taxon>
        <taxon>Cyclophyllidea</taxon>
        <taxon>Taeniidae</taxon>
        <taxon>Hydatigera</taxon>
    </lineage>
</organism>
<feature type="compositionally biased region" description="Polar residues" evidence="3">
    <location>
        <begin position="180"/>
        <end position="200"/>
    </location>
</feature>
<dbReference type="Pfam" id="PF00061">
    <property type="entry name" value="Lipocalin"/>
    <property type="match status" value="1"/>
</dbReference>
<dbReference type="PANTHER" id="PTHR11955">
    <property type="entry name" value="FATTY ACID BINDING PROTEIN"/>
    <property type="match status" value="1"/>
</dbReference>
<evidence type="ECO:0000313" key="5">
    <source>
        <dbReference type="EMBL" id="VDM35000.1"/>
    </source>
</evidence>
<reference evidence="7" key="1">
    <citation type="submission" date="2017-02" db="UniProtKB">
        <authorList>
            <consortium name="WormBaseParasite"/>
        </authorList>
    </citation>
    <scope>IDENTIFICATION</scope>
</reference>
<reference evidence="5 6" key="2">
    <citation type="submission" date="2018-11" db="EMBL/GenBank/DDBJ databases">
        <authorList>
            <consortium name="Pathogen Informatics"/>
        </authorList>
    </citation>
    <scope>NUCLEOTIDE SEQUENCE [LARGE SCALE GENOMIC DNA]</scope>
</reference>
<dbReference type="AlphaFoldDB" id="A0A0R3X910"/>
<gene>
    <name evidence="5" type="ORF">TTAC_LOCUS10020</name>
</gene>
<dbReference type="InterPro" id="IPR000463">
    <property type="entry name" value="Fatty_acid-bd"/>
</dbReference>
<comment type="similarity">
    <text evidence="1">Belongs to the calycin superfamily. Fatty-acid binding protein (FABP) family.</text>
</comment>
<sequence>MEAFLGTWKVESNNDFHKFMHHFGVPSPIAKLVLQFGSTTTFSQKDTDTYNISVASVRGKTEATFRLGEEFEEASSGGTLMKAIMLRNQYFVFFPIKSKIGVEDGVMKHLQVGDGETITTTRTVNGDVMTAVYTVGDLTCSRTYKRVNVPYLAMPYPVACCCRGTDPPTDGRVRRGGGFDNSQRVGQTDTRVEKQQASSS</sequence>
<dbReference type="SUPFAM" id="SSF50814">
    <property type="entry name" value="Lipocalins"/>
    <property type="match status" value="1"/>
</dbReference>
<evidence type="ECO:0000256" key="1">
    <source>
        <dbReference type="ARBA" id="ARBA00008390"/>
    </source>
</evidence>
<dbReference type="EMBL" id="UYWX01021245">
    <property type="protein sequence ID" value="VDM35000.1"/>
    <property type="molecule type" value="Genomic_DNA"/>
</dbReference>
<dbReference type="GO" id="GO:0008289">
    <property type="term" value="F:lipid binding"/>
    <property type="evidence" value="ECO:0007669"/>
    <property type="project" value="UniProtKB-KW"/>
</dbReference>
<protein>
    <submittedName>
        <fullName evidence="7">Lipocln_cytosolic_FA-bd_dom domain-containing protein</fullName>
    </submittedName>
</protein>
<name>A0A0R3X910_HYDTA</name>